<reference evidence="4" key="1">
    <citation type="submission" date="2022-12" db="EMBL/GenBank/DDBJ databases">
        <title>Clostridium sp. nov., isolated from industrial wastewater.</title>
        <authorList>
            <person name="Jiayan W."/>
        </authorList>
    </citation>
    <scope>NUCLEOTIDE SEQUENCE</scope>
    <source>
        <strain evidence="4">ZC22-4</strain>
    </source>
</reference>
<dbReference type="InterPro" id="IPR037185">
    <property type="entry name" value="EmrE-like"/>
</dbReference>
<dbReference type="RefSeq" id="WP_268061095.1">
    <property type="nucleotide sequence ID" value="NZ_JAPQFJ010000007.1"/>
</dbReference>
<dbReference type="Proteomes" id="UP001144612">
    <property type="component" value="Unassembled WGS sequence"/>
</dbReference>
<feature type="domain" description="EamA" evidence="3">
    <location>
        <begin position="157"/>
        <end position="290"/>
    </location>
</feature>
<feature type="transmembrane region" description="Helical" evidence="2">
    <location>
        <begin position="249"/>
        <end position="268"/>
    </location>
</feature>
<evidence type="ECO:0000313" key="5">
    <source>
        <dbReference type="Proteomes" id="UP001144612"/>
    </source>
</evidence>
<gene>
    <name evidence="4" type="ORF">OW729_08685</name>
</gene>
<evidence type="ECO:0000313" key="4">
    <source>
        <dbReference type="EMBL" id="MCY6958679.1"/>
    </source>
</evidence>
<dbReference type="PANTHER" id="PTHR22911:SF133">
    <property type="entry name" value="MEMBRANE PROTEIN"/>
    <property type="match status" value="1"/>
</dbReference>
<dbReference type="SUPFAM" id="SSF103481">
    <property type="entry name" value="Multidrug resistance efflux transporter EmrE"/>
    <property type="match status" value="2"/>
</dbReference>
<comment type="caution">
    <text evidence="4">The sequence shown here is derived from an EMBL/GenBank/DDBJ whole genome shotgun (WGS) entry which is preliminary data.</text>
</comment>
<feature type="transmembrane region" description="Helical" evidence="2">
    <location>
        <begin position="188"/>
        <end position="207"/>
    </location>
</feature>
<keyword evidence="2" id="KW-0472">Membrane</keyword>
<proteinExistence type="inferred from homology"/>
<feature type="transmembrane region" description="Helical" evidence="2">
    <location>
        <begin position="154"/>
        <end position="176"/>
    </location>
</feature>
<sequence length="318" mass="35275">MLNFTKTKQGYLLALIAGISWGFLGVFVKLLNNLGFESMTISAFRPTIGIIFYIIVTLIKDPQCFKTDLKGILFFACYGIFALDGMFISSSYAVKYTGVATASVLLFINPIIVVILSYFVFKEKFTLKKFIALTLTLIGCCLVVKAYDSTAFKVNFIGIVWGIISGLTVAVQNILGKIAVKKYSQKTFLVYTFLFGAIFLWFFIPPWTLVKSIENTNSLIAILGLGLFATILPNESILRALKYVESGKVSIIASIEPLVASVLAFVIFGELFEIPQLIGMALIISSILLIQLKDKENAEEESLDDYFKSNMLLKESSH</sequence>
<keyword evidence="2" id="KW-1133">Transmembrane helix</keyword>
<accession>A0ABT4D8P1</accession>
<dbReference type="EMBL" id="JAPQFJ010000007">
    <property type="protein sequence ID" value="MCY6958679.1"/>
    <property type="molecule type" value="Genomic_DNA"/>
</dbReference>
<comment type="similarity">
    <text evidence="1">Belongs to the EamA transporter family.</text>
</comment>
<feature type="transmembrane region" description="Helical" evidence="2">
    <location>
        <begin position="71"/>
        <end position="93"/>
    </location>
</feature>
<feature type="transmembrane region" description="Helical" evidence="2">
    <location>
        <begin position="219"/>
        <end position="237"/>
    </location>
</feature>
<feature type="domain" description="EamA" evidence="3">
    <location>
        <begin position="10"/>
        <end position="144"/>
    </location>
</feature>
<evidence type="ECO:0000259" key="3">
    <source>
        <dbReference type="Pfam" id="PF00892"/>
    </source>
</evidence>
<feature type="transmembrane region" description="Helical" evidence="2">
    <location>
        <begin position="12"/>
        <end position="31"/>
    </location>
</feature>
<protein>
    <submittedName>
        <fullName evidence="4">EamA family transporter</fullName>
    </submittedName>
</protein>
<organism evidence="4 5">
    <name type="scientific">Clostridium brassicae</name>
    <dbReference type="NCBI Taxonomy" id="2999072"/>
    <lineage>
        <taxon>Bacteria</taxon>
        <taxon>Bacillati</taxon>
        <taxon>Bacillota</taxon>
        <taxon>Clostridia</taxon>
        <taxon>Eubacteriales</taxon>
        <taxon>Clostridiaceae</taxon>
        <taxon>Clostridium</taxon>
    </lineage>
</organism>
<keyword evidence="5" id="KW-1185">Reference proteome</keyword>
<feature type="transmembrane region" description="Helical" evidence="2">
    <location>
        <begin position="43"/>
        <end position="59"/>
    </location>
</feature>
<feature type="transmembrane region" description="Helical" evidence="2">
    <location>
        <begin position="99"/>
        <end position="121"/>
    </location>
</feature>
<evidence type="ECO:0000256" key="2">
    <source>
        <dbReference type="SAM" id="Phobius"/>
    </source>
</evidence>
<evidence type="ECO:0000256" key="1">
    <source>
        <dbReference type="ARBA" id="ARBA00007362"/>
    </source>
</evidence>
<dbReference type="InterPro" id="IPR000620">
    <property type="entry name" value="EamA_dom"/>
</dbReference>
<keyword evidence="2" id="KW-0812">Transmembrane</keyword>
<dbReference type="Pfam" id="PF00892">
    <property type="entry name" value="EamA"/>
    <property type="match status" value="2"/>
</dbReference>
<feature type="transmembrane region" description="Helical" evidence="2">
    <location>
        <begin position="130"/>
        <end position="148"/>
    </location>
</feature>
<dbReference type="Gene3D" id="1.10.3730.20">
    <property type="match status" value="1"/>
</dbReference>
<dbReference type="PANTHER" id="PTHR22911">
    <property type="entry name" value="ACYL-MALONYL CONDENSING ENZYME-RELATED"/>
    <property type="match status" value="1"/>
</dbReference>
<name>A0ABT4D8P1_9CLOT</name>